<dbReference type="PANTHER" id="PTHR18867">
    <property type="entry name" value="RAD50"/>
    <property type="match status" value="1"/>
</dbReference>
<feature type="coiled-coil region" evidence="15">
    <location>
        <begin position="743"/>
        <end position="848"/>
    </location>
</feature>
<keyword evidence="6" id="KW-0158">Chromosome</keyword>
<feature type="coiled-coil region" evidence="15">
    <location>
        <begin position="472"/>
        <end position="556"/>
    </location>
</feature>
<dbReference type="GO" id="GO:0006302">
    <property type="term" value="P:double-strand break repair"/>
    <property type="evidence" value="ECO:0007669"/>
    <property type="project" value="InterPro"/>
</dbReference>
<feature type="compositionally biased region" description="Basic and acidic residues" evidence="16">
    <location>
        <begin position="410"/>
        <end position="423"/>
    </location>
</feature>
<keyword evidence="13" id="KW-0539">Nucleus</keyword>
<feature type="coiled-coil region" evidence="15">
    <location>
        <begin position="976"/>
        <end position="1066"/>
    </location>
</feature>
<dbReference type="GeneID" id="28738040"/>
<dbReference type="GO" id="GO:0046872">
    <property type="term" value="F:metal ion binding"/>
    <property type="evidence" value="ECO:0007669"/>
    <property type="project" value="UniProtKB-KW"/>
</dbReference>
<dbReference type="GO" id="GO:0030870">
    <property type="term" value="C:Mre11 complex"/>
    <property type="evidence" value="ECO:0007669"/>
    <property type="project" value="InterPro"/>
</dbReference>
<evidence type="ECO:0000313" key="18">
    <source>
        <dbReference type="EMBL" id="KPI38706.1"/>
    </source>
</evidence>
<comment type="catalytic activity">
    <reaction evidence="14">
        <text>ATP + H2O = ADP + phosphate + H(+)</text>
        <dbReference type="Rhea" id="RHEA:13065"/>
        <dbReference type="ChEBI" id="CHEBI:15377"/>
        <dbReference type="ChEBI" id="CHEBI:15378"/>
        <dbReference type="ChEBI" id="CHEBI:30616"/>
        <dbReference type="ChEBI" id="CHEBI:43474"/>
        <dbReference type="ChEBI" id="CHEBI:456216"/>
    </reaction>
</comment>
<evidence type="ECO:0000256" key="10">
    <source>
        <dbReference type="ARBA" id="ARBA00022833"/>
    </source>
</evidence>
<name>A0A0N1H285_9EURO</name>
<evidence type="ECO:0000256" key="16">
    <source>
        <dbReference type="SAM" id="MobiDB-lite"/>
    </source>
</evidence>
<dbReference type="InterPro" id="IPR038729">
    <property type="entry name" value="Rad50/SbcC_AAA"/>
</dbReference>
<organism evidence="18 19">
    <name type="scientific">Cyphellophora attinorum</name>
    <dbReference type="NCBI Taxonomy" id="1664694"/>
    <lineage>
        <taxon>Eukaryota</taxon>
        <taxon>Fungi</taxon>
        <taxon>Dikarya</taxon>
        <taxon>Ascomycota</taxon>
        <taxon>Pezizomycotina</taxon>
        <taxon>Eurotiomycetes</taxon>
        <taxon>Chaetothyriomycetidae</taxon>
        <taxon>Chaetothyriales</taxon>
        <taxon>Cyphellophoraceae</taxon>
        <taxon>Cyphellophora</taxon>
    </lineage>
</organism>
<dbReference type="GO" id="GO:0051880">
    <property type="term" value="F:G-quadruplex DNA binding"/>
    <property type="evidence" value="ECO:0007669"/>
    <property type="project" value="TreeGrafter"/>
</dbReference>
<dbReference type="SUPFAM" id="SSF52540">
    <property type="entry name" value="P-loop containing nucleoside triphosphate hydrolases"/>
    <property type="match status" value="1"/>
</dbReference>
<dbReference type="FunFam" id="3.40.50.300:FF:000947">
    <property type="entry name" value="DNA repair protein RAD50"/>
    <property type="match status" value="1"/>
</dbReference>
<evidence type="ECO:0000256" key="11">
    <source>
        <dbReference type="ARBA" id="ARBA00023054"/>
    </source>
</evidence>
<dbReference type="NCBIfam" id="TIGR00606">
    <property type="entry name" value="rad50"/>
    <property type="match status" value="1"/>
</dbReference>
<dbReference type="Proteomes" id="UP000038010">
    <property type="component" value="Unassembled WGS sequence"/>
</dbReference>
<comment type="cofactor">
    <cofactor evidence="1">
        <name>Zn(2+)</name>
        <dbReference type="ChEBI" id="CHEBI:29105"/>
    </cofactor>
</comment>
<comment type="similarity">
    <text evidence="4">Belongs to the SMC family. RAD50 subfamily.</text>
</comment>
<dbReference type="STRING" id="1664694.A0A0N1H285"/>
<dbReference type="GO" id="GO:0016887">
    <property type="term" value="F:ATP hydrolysis activity"/>
    <property type="evidence" value="ECO:0007669"/>
    <property type="project" value="InterPro"/>
</dbReference>
<dbReference type="FunFam" id="3.40.50.300:FF:001195">
    <property type="entry name" value="DNA repair protein rad50"/>
    <property type="match status" value="1"/>
</dbReference>
<dbReference type="VEuPathDB" id="FungiDB:AB675_5910"/>
<keyword evidence="11 15" id="KW-0175">Coiled coil</keyword>
<evidence type="ECO:0000256" key="6">
    <source>
        <dbReference type="ARBA" id="ARBA00022454"/>
    </source>
</evidence>
<dbReference type="OrthoDB" id="18797at2759"/>
<feature type="region of interest" description="Disordered" evidence="16">
    <location>
        <begin position="347"/>
        <end position="381"/>
    </location>
</feature>
<dbReference type="GO" id="GO:0070192">
    <property type="term" value="P:chromosome organization involved in meiotic cell cycle"/>
    <property type="evidence" value="ECO:0007669"/>
    <property type="project" value="TreeGrafter"/>
</dbReference>
<feature type="domain" description="Rad50/SbcC-type AAA" evidence="17">
    <location>
        <begin position="6"/>
        <end position="236"/>
    </location>
</feature>
<dbReference type="GO" id="GO:0007004">
    <property type="term" value="P:telomere maintenance via telomerase"/>
    <property type="evidence" value="ECO:0007669"/>
    <property type="project" value="TreeGrafter"/>
</dbReference>
<dbReference type="EMBL" id="LFJN01000017">
    <property type="protein sequence ID" value="KPI38706.1"/>
    <property type="molecule type" value="Genomic_DNA"/>
</dbReference>
<dbReference type="RefSeq" id="XP_017998669.1">
    <property type="nucleotide sequence ID" value="XM_018146160.1"/>
</dbReference>
<dbReference type="InterPro" id="IPR027417">
    <property type="entry name" value="P-loop_NTPase"/>
</dbReference>
<dbReference type="GO" id="GO:0000794">
    <property type="term" value="C:condensed nuclear chromosome"/>
    <property type="evidence" value="ECO:0007669"/>
    <property type="project" value="TreeGrafter"/>
</dbReference>
<evidence type="ECO:0000256" key="8">
    <source>
        <dbReference type="ARBA" id="ARBA00022763"/>
    </source>
</evidence>
<dbReference type="InterPro" id="IPR004584">
    <property type="entry name" value="Rad50_eukaryotes"/>
</dbReference>
<evidence type="ECO:0000256" key="12">
    <source>
        <dbReference type="ARBA" id="ARBA00023204"/>
    </source>
</evidence>
<reference evidence="18 19" key="1">
    <citation type="submission" date="2015-06" db="EMBL/GenBank/DDBJ databases">
        <title>Draft genome of the ant-associated black yeast Phialophora attae CBS 131958.</title>
        <authorList>
            <person name="Moreno L.F."/>
            <person name="Stielow B.J."/>
            <person name="de Hoog S."/>
            <person name="Vicente V.A."/>
            <person name="Weiss V.A."/>
            <person name="de Vries M."/>
            <person name="Cruz L.M."/>
            <person name="Souza E.M."/>
        </authorList>
    </citation>
    <scope>NUCLEOTIDE SEQUENCE [LARGE SCALE GENOMIC DNA]</scope>
    <source>
        <strain evidence="18 19">CBS 131958</strain>
    </source>
</reference>
<evidence type="ECO:0000256" key="1">
    <source>
        <dbReference type="ARBA" id="ARBA00001947"/>
    </source>
</evidence>
<evidence type="ECO:0000313" key="19">
    <source>
        <dbReference type="Proteomes" id="UP000038010"/>
    </source>
</evidence>
<comment type="caution">
    <text evidence="18">The sequence shown here is derived from an EMBL/GenBank/DDBJ whole genome shotgun (WGS) entry which is preliminary data.</text>
</comment>
<protein>
    <recommendedName>
        <fullName evidence="5">DNA repair protein RAD50</fullName>
    </recommendedName>
</protein>
<evidence type="ECO:0000256" key="5">
    <source>
        <dbReference type="ARBA" id="ARBA00017893"/>
    </source>
</evidence>
<dbReference type="GO" id="GO:0003691">
    <property type="term" value="F:double-stranded telomeric DNA binding"/>
    <property type="evidence" value="ECO:0007669"/>
    <property type="project" value="TreeGrafter"/>
</dbReference>
<dbReference type="Gene3D" id="3.40.50.300">
    <property type="entry name" value="P-loop containing nucleotide triphosphate hydrolases"/>
    <property type="match status" value="2"/>
</dbReference>
<proteinExistence type="inferred from homology"/>
<feature type="coiled-coil region" evidence="15">
    <location>
        <begin position="922"/>
        <end position="949"/>
    </location>
</feature>
<evidence type="ECO:0000256" key="14">
    <source>
        <dbReference type="ARBA" id="ARBA00049360"/>
    </source>
</evidence>
<dbReference type="GO" id="GO:0043047">
    <property type="term" value="F:single-stranded telomeric DNA binding"/>
    <property type="evidence" value="ECO:0007669"/>
    <property type="project" value="TreeGrafter"/>
</dbReference>
<feature type="region of interest" description="Disordered" evidence="16">
    <location>
        <begin position="399"/>
        <end position="423"/>
    </location>
</feature>
<keyword evidence="7" id="KW-0479">Metal-binding</keyword>
<gene>
    <name evidence="18" type="ORF">AB675_5910</name>
</gene>
<accession>A0A0N1H285</accession>
<evidence type="ECO:0000256" key="13">
    <source>
        <dbReference type="ARBA" id="ARBA00023242"/>
    </source>
</evidence>
<evidence type="ECO:0000256" key="15">
    <source>
        <dbReference type="SAM" id="Coils"/>
    </source>
</evidence>
<evidence type="ECO:0000256" key="2">
    <source>
        <dbReference type="ARBA" id="ARBA00004123"/>
    </source>
</evidence>
<keyword evidence="8" id="KW-0227">DNA damage</keyword>
<evidence type="ECO:0000256" key="3">
    <source>
        <dbReference type="ARBA" id="ARBA00004286"/>
    </source>
</evidence>
<keyword evidence="10" id="KW-0862">Zinc</keyword>
<evidence type="ECO:0000256" key="7">
    <source>
        <dbReference type="ARBA" id="ARBA00022723"/>
    </source>
</evidence>
<dbReference type="GO" id="GO:0000722">
    <property type="term" value="P:telomere maintenance via recombination"/>
    <property type="evidence" value="ECO:0007669"/>
    <property type="project" value="TreeGrafter"/>
</dbReference>
<evidence type="ECO:0000256" key="4">
    <source>
        <dbReference type="ARBA" id="ARBA00009439"/>
    </source>
</evidence>
<keyword evidence="19" id="KW-1185">Reference proteome</keyword>
<dbReference type="Pfam" id="PF13476">
    <property type="entry name" value="AAA_23"/>
    <property type="match status" value="1"/>
</dbReference>
<evidence type="ECO:0000256" key="9">
    <source>
        <dbReference type="ARBA" id="ARBA00022801"/>
    </source>
</evidence>
<keyword evidence="9" id="KW-0378">Hydrolase</keyword>
<keyword evidence="12" id="KW-0234">DNA repair</keyword>
<sequence>MSTIDRLAIQGIRSFDSEGHYETIRFYAPLTLVVGVNGSGKTTVIEALKYAVTGILPPGAKVGGAFIHDPKLNGSTKSFGQIRLAFHSTKGIPLVVTRNLELTVKKATRAMKTLEAQLTVDRKGDRQSISTRVAELDNIVPNYLGASTAVIENVIFCHQEESLWPLSDSASLKKKFDEIFEAQKYTRAIKTIADIRKKKKIELDQEKIREEHEKQNKDRAARAKKQCLDLQENIKKVTANIHALAERMEKASALASKAHEESEGFAKILGELAGKRIEAQSRKQNVEELRNTFTEIPESDEWLESQLEQFDDKQRRIESEVKSKQDQWASYGTQVKDIRNRLNKNLADRGKYQQEKDEHGRQIERRKNTVRDTAAKHGMRGYDDLSDDRLVDSFMHKIRKSQKDQQSALDRVRRENDAEKESVRTQINKLTARKGALQDAKIAANKQSAYNMRDAKVHQEKADAIQANEASKAMIESRIEVAKSKIAQAQQAARTASWDDKLKKSHLELRDLEETSTRLNNELIQGTRRAGETAHLAHVKQELKEKQRSLQTLTSAHQDRINSILGCDMEAGTVERVFQDAYDTATRDLNTATRESTATQQALEQVKFKLKTARTDLEKQNASVKSCVQKILDVIEVDPSEYEDALRDAEIRADEARTSGGGSKELQAYFEKALGNLHDTKPCCRTCKRSFKEQGDKFWLKAKENIEQRIAEAINQGKVSRIEEYESSLKDIQNLRTTYDTWKHATEVSIPELKKTLQSLEQESQSVEVKLEQREDAARQRDEAKKDLDSVAKTIANISQIHLVVEDLKKQSQELSAKQSQYSARRTLDEIQEEIASTAEKARKVQGEITRFTSEQTQSRDDLSELKTSLLNLQSDLEKVGYELDKKASALARVDEFKANSQKQRDIVVQADIDIEQLDPQIATAKAKLDDVSDRADTKERELAAESSEITTSVQALELLNAQIQAYLNRGGDNQLANVDRDIQNCENEEKRLTIEQNKLTKEVNSLMAEKKDGENVKRQYSDNLRYRYNSRALEKLAAEIQELESHNAEMDRERLRAESEKHTKEFNVMSAKQSGLMGEVRSDDQKLGELMEQFEVDFKDAPKRYNDCRIKVETTKAAVEDLAKYGTALDKAIMKYHSLKMDEINNILDELWKATYCGNDIDTIMIRADGDASTGKKSHNYRVMMIKKDTEMDMRGRCSAGQKVLASIIIRLALAECFSSNCGIFALDEPTTNLDQPNIEALAKALHGIIKARQDQPNFQLIVITHDDNFLRNMQCGDFADYYYRVSRNGNEKSIIERQDIASVL</sequence>
<comment type="subcellular location">
    <subcellularLocation>
        <location evidence="3">Chromosome</location>
    </subcellularLocation>
    <subcellularLocation>
        <location evidence="2">Nucleus</location>
    </subcellularLocation>
</comment>
<dbReference type="PANTHER" id="PTHR18867:SF12">
    <property type="entry name" value="DNA REPAIR PROTEIN RAD50"/>
    <property type="match status" value="1"/>
</dbReference>
<evidence type="ECO:0000259" key="17">
    <source>
        <dbReference type="Pfam" id="PF13476"/>
    </source>
</evidence>
<feature type="coiled-coil region" evidence="15">
    <location>
        <begin position="198"/>
        <end position="261"/>
    </location>
</feature>